<dbReference type="GO" id="GO:0005524">
    <property type="term" value="F:ATP binding"/>
    <property type="evidence" value="ECO:0007669"/>
    <property type="project" value="UniProtKB-KW"/>
</dbReference>
<dbReference type="Pfam" id="PF02540">
    <property type="entry name" value="NAD_synthase"/>
    <property type="match status" value="1"/>
</dbReference>
<evidence type="ECO:0000256" key="3">
    <source>
        <dbReference type="ARBA" id="ARBA00022741"/>
    </source>
</evidence>
<dbReference type="Proteomes" id="UP001199644">
    <property type="component" value="Unassembled WGS sequence"/>
</dbReference>
<evidence type="ECO:0000256" key="1">
    <source>
        <dbReference type="ARBA" id="ARBA00004790"/>
    </source>
</evidence>
<dbReference type="InterPro" id="IPR022310">
    <property type="entry name" value="NAD/GMP_synthase"/>
</dbReference>
<comment type="pathway">
    <text evidence="1">Cofactor biosynthesis; NAD(+) biosynthesis.</text>
</comment>
<organism evidence="7 8">
    <name type="scientific">Campylobacter jejuni</name>
    <dbReference type="NCBI Taxonomy" id="197"/>
    <lineage>
        <taxon>Bacteria</taxon>
        <taxon>Pseudomonadati</taxon>
        <taxon>Campylobacterota</taxon>
        <taxon>Epsilonproteobacteria</taxon>
        <taxon>Campylobacterales</taxon>
        <taxon>Campylobacteraceae</taxon>
        <taxon>Campylobacter</taxon>
    </lineage>
</organism>
<dbReference type="AlphaFoldDB" id="A0AAW5EKR6"/>
<keyword evidence="2" id="KW-0436">Ligase</keyword>
<dbReference type="InterPro" id="IPR014729">
    <property type="entry name" value="Rossmann-like_a/b/a_fold"/>
</dbReference>
<dbReference type="GO" id="GO:0009435">
    <property type="term" value="P:NAD+ biosynthetic process"/>
    <property type="evidence" value="ECO:0007669"/>
    <property type="project" value="InterPro"/>
</dbReference>
<dbReference type="InterPro" id="IPR003694">
    <property type="entry name" value="NAD_synthase"/>
</dbReference>
<evidence type="ECO:0000256" key="5">
    <source>
        <dbReference type="ARBA" id="ARBA00023027"/>
    </source>
</evidence>
<keyword evidence="5" id="KW-0520">NAD</keyword>
<gene>
    <name evidence="7" type="ORF">LZC39_10805</name>
</gene>
<reference evidence="7" key="1">
    <citation type="submission" date="2021-12" db="EMBL/GenBank/DDBJ databases">
        <title>Prevalence of phenicol resistance gene fexA in Campylobacter isolated from poultry supply chain.</title>
        <authorList>
            <person name="Tang B."/>
            <person name="Zheng X."/>
            <person name="Lin J."/>
            <person name="Lin R."/>
            <person name="Yang H."/>
            <person name="Shen Z."/>
            <person name="Xia F."/>
        </authorList>
    </citation>
    <scope>NUCLEOTIDE SEQUENCE</scope>
    <source>
        <strain evidence="7">CJHN2011004</strain>
    </source>
</reference>
<comment type="caution">
    <text evidence="7">The sequence shown here is derived from an EMBL/GenBank/DDBJ whole genome shotgun (WGS) entry which is preliminary data.</text>
</comment>
<dbReference type="GO" id="GO:0004359">
    <property type="term" value="F:glutaminase activity"/>
    <property type="evidence" value="ECO:0007669"/>
    <property type="project" value="InterPro"/>
</dbReference>
<keyword evidence="4" id="KW-0067">ATP-binding</keyword>
<evidence type="ECO:0000256" key="4">
    <source>
        <dbReference type="ARBA" id="ARBA00022840"/>
    </source>
</evidence>
<evidence type="ECO:0000259" key="6">
    <source>
        <dbReference type="Pfam" id="PF02540"/>
    </source>
</evidence>
<dbReference type="PANTHER" id="PTHR23090:SF9">
    <property type="entry name" value="GLUTAMINE-DEPENDENT NAD(+) SYNTHETASE"/>
    <property type="match status" value="1"/>
</dbReference>
<keyword evidence="3" id="KW-0547">Nucleotide-binding</keyword>
<dbReference type="CDD" id="cd00553">
    <property type="entry name" value="NAD_synthase"/>
    <property type="match status" value="1"/>
</dbReference>
<feature type="domain" description="NAD/GMP synthase" evidence="6">
    <location>
        <begin position="2"/>
        <end position="116"/>
    </location>
</feature>
<proteinExistence type="predicted"/>
<accession>A0AAW5EKR6</accession>
<feature type="non-terminal residue" evidence="7">
    <location>
        <position position="1"/>
    </location>
</feature>
<name>A0AAW5EKR6_CAMJU</name>
<dbReference type="PANTHER" id="PTHR23090">
    <property type="entry name" value="NH 3 /GLUTAMINE-DEPENDENT NAD + SYNTHETASE"/>
    <property type="match status" value="1"/>
</dbReference>
<dbReference type="GO" id="GO:0005737">
    <property type="term" value="C:cytoplasm"/>
    <property type="evidence" value="ECO:0007669"/>
    <property type="project" value="InterPro"/>
</dbReference>
<evidence type="ECO:0000256" key="2">
    <source>
        <dbReference type="ARBA" id="ARBA00022598"/>
    </source>
</evidence>
<dbReference type="EMBL" id="JAJUOL010000219">
    <property type="protein sequence ID" value="MCH3852582.1"/>
    <property type="molecule type" value="Genomic_DNA"/>
</dbReference>
<dbReference type="GO" id="GO:0003952">
    <property type="term" value="F:NAD+ synthase (glutamine-hydrolyzing) activity"/>
    <property type="evidence" value="ECO:0007669"/>
    <property type="project" value="InterPro"/>
</dbReference>
<sequence length="118" mass="12577">ASGMSKVVIGISGGLDSTHALLVCAQAMDTLGLPRANILAVTMPGFATSSRTLQQARQLMAVVGCTASEVDIRPSCLQMLKDLGHPYADGKPVYDITFENVQAGERTNHLFRIANFNN</sequence>
<dbReference type="Gene3D" id="3.40.50.620">
    <property type="entry name" value="HUPs"/>
    <property type="match status" value="1"/>
</dbReference>
<evidence type="ECO:0000313" key="8">
    <source>
        <dbReference type="Proteomes" id="UP001199644"/>
    </source>
</evidence>
<evidence type="ECO:0000313" key="7">
    <source>
        <dbReference type="EMBL" id="MCH3852582.1"/>
    </source>
</evidence>
<protein>
    <submittedName>
        <fullName evidence="7">NAD(+) synthase</fullName>
    </submittedName>
</protein>
<dbReference type="SUPFAM" id="SSF52402">
    <property type="entry name" value="Adenine nucleotide alpha hydrolases-like"/>
    <property type="match status" value="1"/>
</dbReference>
<feature type="non-terminal residue" evidence="7">
    <location>
        <position position="118"/>
    </location>
</feature>